<keyword evidence="8 13" id="KW-0548">Nucleotidyltransferase</keyword>
<evidence type="ECO:0000256" key="14">
    <source>
        <dbReference type="PIRSR" id="PIRSR004930-1"/>
    </source>
</evidence>
<dbReference type="InterPro" id="IPR050156">
    <property type="entry name" value="TC-AMP_synthase_SUA5"/>
</dbReference>
<dbReference type="Gene3D" id="3.90.870.10">
    <property type="entry name" value="DHBP synthase"/>
    <property type="match status" value="1"/>
</dbReference>
<dbReference type="InterPro" id="IPR006070">
    <property type="entry name" value="Sua5-like_dom"/>
</dbReference>
<keyword evidence="10 13" id="KW-0067">ATP-binding</keyword>
<evidence type="ECO:0000256" key="2">
    <source>
        <dbReference type="ARBA" id="ARBA00007663"/>
    </source>
</evidence>
<feature type="binding site" evidence="14">
    <location>
        <position position="31"/>
    </location>
    <ligand>
        <name>L-threonine</name>
        <dbReference type="ChEBI" id="CHEBI:57926"/>
    </ligand>
</feature>
<dbReference type="EMBL" id="DVNJ01000031">
    <property type="protein sequence ID" value="HIU63292.1"/>
    <property type="molecule type" value="Genomic_DNA"/>
</dbReference>
<feature type="binding site" evidence="14">
    <location>
        <position position="229"/>
    </location>
    <ligand>
        <name>ATP</name>
        <dbReference type="ChEBI" id="CHEBI:30616"/>
    </ligand>
</feature>
<feature type="binding site" evidence="14">
    <location>
        <position position="177"/>
    </location>
    <ligand>
        <name>L-threonine</name>
        <dbReference type="ChEBI" id="CHEBI:57926"/>
    </ligand>
</feature>
<evidence type="ECO:0000256" key="11">
    <source>
        <dbReference type="ARBA" id="ARBA00029774"/>
    </source>
</evidence>
<evidence type="ECO:0000256" key="6">
    <source>
        <dbReference type="ARBA" id="ARBA00022679"/>
    </source>
</evidence>
<feature type="binding site" evidence="14">
    <location>
        <position position="58"/>
    </location>
    <ligand>
        <name>ATP</name>
        <dbReference type="ChEBI" id="CHEBI:30616"/>
    </ligand>
</feature>
<dbReference type="GO" id="GO:0003725">
    <property type="term" value="F:double-stranded RNA binding"/>
    <property type="evidence" value="ECO:0007669"/>
    <property type="project" value="UniProtKB-UniRule"/>
</dbReference>
<gene>
    <name evidence="16" type="ORF">IAB07_05955</name>
</gene>
<dbReference type="GO" id="GO:0061710">
    <property type="term" value="F:L-threonylcarbamoyladenylate synthase"/>
    <property type="evidence" value="ECO:0007669"/>
    <property type="project" value="UniProtKB-EC"/>
</dbReference>
<dbReference type="Proteomes" id="UP000824145">
    <property type="component" value="Unassembled WGS sequence"/>
</dbReference>
<evidence type="ECO:0000256" key="3">
    <source>
        <dbReference type="ARBA" id="ARBA00012584"/>
    </source>
</evidence>
<evidence type="ECO:0000313" key="17">
    <source>
        <dbReference type="Proteomes" id="UP000824145"/>
    </source>
</evidence>
<evidence type="ECO:0000259" key="15">
    <source>
        <dbReference type="PROSITE" id="PS51163"/>
    </source>
</evidence>
<dbReference type="GO" id="GO:0008033">
    <property type="term" value="P:tRNA processing"/>
    <property type="evidence" value="ECO:0007669"/>
    <property type="project" value="UniProtKB-KW"/>
</dbReference>
<feature type="binding site" evidence="14">
    <location>
        <position position="139"/>
    </location>
    <ligand>
        <name>ATP</name>
        <dbReference type="ChEBI" id="CHEBI:30616"/>
    </ligand>
</feature>
<comment type="subcellular location">
    <subcellularLocation>
        <location evidence="1 13">Cytoplasm</location>
    </subcellularLocation>
</comment>
<evidence type="ECO:0000256" key="7">
    <source>
        <dbReference type="ARBA" id="ARBA00022694"/>
    </source>
</evidence>
<dbReference type="InterPro" id="IPR010923">
    <property type="entry name" value="T(6)A37_SUA5"/>
</dbReference>
<dbReference type="InterPro" id="IPR038385">
    <property type="entry name" value="Sua5/YwlC_C"/>
</dbReference>
<evidence type="ECO:0000256" key="13">
    <source>
        <dbReference type="PIRNR" id="PIRNR004930"/>
    </source>
</evidence>
<comment type="catalytic activity">
    <reaction evidence="12 13">
        <text>L-threonine + hydrogencarbonate + ATP = L-threonylcarbamoyladenylate + diphosphate + H2O</text>
        <dbReference type="Rhea" id="RHEA:36407"/>
        <dbReference type="ChEBI" id="CHEBI:15377"/>
        <dbReference type="ChEBI" id="CHEBI:17544"/>
        <dbReference type="ChEBI" id="CHEBI:30616"/>
        <dbReference type="ChEBI" id="CHEBI:33019"/>
        <dbReference type="ChEBI" id="CHEBI:57926"/>
        <dbReference type="ChEBI" id="CHEBI:73682"/>
        <dbReference type="EC" id="2.7.7.87"/>
    </reaction>
</comment>
<dbReference type="GO" id="GO:0005737">
    <property type="term" value="C:cytoplasm"/>
    <property type="evidence" value="ECO:0007669"/>
    <property type="project" value="UniProtKB-SubCell"/>
</dbReference>
<dbReference type="NCBIfam" id="TIGR00057">
    <property type="entry name" value="L-threonylcarbamoyladenylate synthase"/>
    <property type="match status" value="1"/>
</dbReference>
<dbReference type="SUPFAM" id="SSF55821">
    <property type="entry name" value="YrdC/RibB"/>
    <property type="match status" value="1"/>
</dbReference>
<dbReference type="Pfam" id="PF01300">
    <property type="entry name" value="Sua5_yciO_yrdC"/>
    <property type="match status" value="1"/>
</dbReference>
<feature type="binding site" evidence="14">
    <location>
        <position position="137"/>
    </location>
    <ligand>
        <name>L-threonine</name>
        <dbReference type="ChEBI" id="CHEBI:57926"/>
    </ligand>
</feature>
<dbReference type="Pfam" id="PF03481">
    <property type="entry name" value="Sua5_C"/>
    <property type="match status" value="1"/>
</dbReference>
<keyword evidence="9 13" id="KW-0547">Nucleotide-binding</keyword>
<dbReference type="AlphaFoldDB" id="A0A9D1SKU0"/>
<evidence type="ECO:0000256" key="8">
    <source>
        <dbReference type="ARBA" id="ARBA00022695"/>
    </source>
</evidence>
<evidence type="ECO:0000313" key="16">
    <source>
        <dbReference type="EMBL" id="HIU63292.1"/>
    </source>
</evidence>
<feature type="binding site" evidence="14">
    <location>
        <position position="54"/>
    </location>
    <ligand>
        <name>ATP</name>
        <dbReference type="ChEBI" id="CHEBI:30616"/>
    </ligand>
</feature>
<dbReference type="FunFam" id="3.90.870.10:FF:000009">
    <property type="entry name" value="Threonylcarbamoyl-AMP synthase, putative"/>
    <property type="match status" value="1"/>
</dbReference>
<dbReference type="Gene3D" id="3.40.50.11030">
    <property type="entry name" value="Threonylcarbamoyl-AMP synthase, C-terminal domain"/>
    <property type="match status" value="1"/>
</dbReference>
<dbReference type="PROSITE" id="PS51163">
    <property type="entry name" value="YRDC"/>
    <property type="match status" value="1"/>
</dbReference>
<dbReference type="PIRSF" id="PIRSF004930">
    <property type="entry name" value="Tln_factor_SUA5"/>
    <property type="match status" value="1"/>
</dbReference>
<feature type="binding site" evidence="14">
    <location>
        <position position="117"/>
    </location>
    <ligand>
        <name>L-threonine</name>
        <dbReference type="ChEBI" id="CHEBI:57926"/>
    </ligand>
</feature>
<organism evidence="16 17">
    <name type="scientific">Candidatus Caccalectryoclostridium excrementigallinarum</name>
    <dbReference type="NCBI Taxonomy" id="2840710"/>
    <lineage>
        <taxon>Bacteria</taxon>
        <taxon>Bacillati</taxon>
        <taxon>Bacillota</taxon>
        <taxon>Clostridia</taxon>
        <taxon>Christensenellales</taxon>
        <taxon>Christensenellaceae</taxon>
        <taxon>Christensenellaceae incertae sedis</taxon>
        <taxon>Candidatus Caccalectryoclostridium</taxon>
    </lineage>
</organism>
<evidence type="ECO:0000256" key="1">
    <source>
        <dbReference type="ARBA" id="ARBA00004496"/>
    </source>
</evidence>
<dbReference type="InterPro" id="IPR017945">
    <property type="entry name" value="DHBP_synth_RibB-like_a/b_dom"/>
</dbReference>
<feature type="domain" description="YrdC-like" evidence="15">
    <location>
        <begin position="9"/>
        <end position="195"/>
    </location>
</feature>
<keyword evidence="5 13" id="KW-0963">Cytoplasm</keyword>
<dbReference type="PANTHER" id="PTHR17490:SF16">
    <property type="entry name" value="THREONYLCARBAMOYL-AMP SYNTHASE"/>
    <property type="match status" value="1"/>
</dbReference>
<reference evidence="16" key="1">
    <citation type="submission" date="2020-10" db="EMBL/GenBank/DDBJ databases">
        <authorList>
            <person name="Gilroy R."/>
        </authorList>
    </citation>
    <scope>NUCLEOTIDE SEQUENCE</scope>
    <source>
        <strain evidence="16">9366</strain>
    </source>
</reference>
<name>A0A9D1SKU0_9FIRM</name>
<comment type="similarity">
    <text evidence="2 13">Belongs to the SUA5 family.</text>
</comment>
<proteinExistence type="inferred from homology"/>
<comment type="function">
    <text evidence="13">Required for the formation of a threonylcarbamoyl group on adenosine at position 37 (t(6)A37) in tRNAs that read codons beginning with adenine.</text>
</comment>
<dbReference type="GO" id="GO:0005524">
    <property type="term" value="F:ATP binding"/>
    <property type="evidence" value="ECO:0007669"/>
    <property type="project" value="UniProtKB-UniRule"/>
</dbReference>
<evidence type="ECO:0000256" key="5">
    <source>
        <dbReference type="ARBA" id="ARBA00022490"/>
    </source>
</evidence>
<evidence type="ECO:0000256" key="12">
    <source>
        <dbReference type="ARBA" id="ARBA00048366"/>
    </source>
</evidence>
<dbReference type="PANTHER" id="PTHR17490">
    <property type="entry name" value="SUA5"/>
    <property type="match status" value="1"/>
</dbReference>
<sequence length="330" mass="34455">METRIVKGEQGIQEGARIVRAGGVVAFPTETVYGLAANAFDPQAVRAVFAAKGRPADNPLIVHLASKNDIPLVTSGYDKKYDALIAAFMPGPLTLVMPRKSCIPDEVTAGLDTVGVRIPSSPVGSRFLAACKVPVAAPSANLSTHISPTTAEHVYEDMKGRIPLIIDGGECSVGIESTVLDITGETPVVLRPGAVTAEMIAGVLNVDVKAHSGKVIAAAPAPGMKYKHYAPACDCVVASDMSAALACYAERLAEGRSPMILCRSENVKKSGGARCIALGQDDAEVCRNMYAALHNAEKIADYIICEDLGDKGVAASVMNRVNKAAGGKRI</sequence>
<evidence type="ECO:0000256" key="9">
    <source>
        <dbReference type="ARBA" id="ARBA00022741"/>
    </source>
</evidence>
<evidence type="ECO:0000256" key="4">
    <source>
        <dbReference type="ARBA" id="ARBA00015492"/>
    </source>
</evidence>
<dbReference type="GO" id="GO:0000049">
    <property type="term" value="F:tRNA binding"/>
    <property type="evidence" value="ECO:0007669"/>
    <property type="project" value="TreeGrafter"/>
</dbReference>
<dbReference type="GO" id="GO:0006450">
    <property type="term" value="P:regulation of translational fidelity"/>
    <property type="evidence" value="ECO:0007669"/>
    <property type="project" value="TreeGrafter"/>
</dbReference>
<accession>A0A9D1SKU0</accession>
<feature type="binding site" evidence="14">
    <location>
        <position position="191"/>
    </location>
    <ligand>
        <name>ATP</name>
        <dbReference type="ChEBI" id="CHEBI:30616"/>
    </ligand>
</feature>
<dbReference type="InterPro" id="IPR005145">
    <property type="entry name" value="Sua5_C"/>
</dbReference>
<comment type="caution">
    <text evidence="16">The sequence shown here is derived from an EMBL/GenBank/DDBJ whole genome shotgun (WGS) entry which is preliminary data.</text>
</comment>
<feature type="binding site" evidence="14">
    <location>
        <position position="113"/>
    </location>
    <ligand>
        <name>ATP</name>
        <dbReference type="ChEBI" id="CHEBI:30616"/>
    </ligand>
</feature>
<protein>
    <recommendedName>
        <fullName evidence="4 13">Threonylcarbamoyl-AMP synthase</fullName>
        <shortName evidence="13">TC-AMP synthase</shortName>
        <ecNumber evidence="3 13">2.7.7.87</ecNumber>
    </recommendedName>
    <alternativeName>
        <fullName evidence="11 13">L-threonylcarbamoyladenylate synthase</fullName>
    </alternativeName>
</protein>
<evidence type="ECO:0000256" key="10">
    <source>
        <dbReference type="ARBA" id="ARBA00022840"/>
    </source>
</evidence>
<feature type="binding site" evidence="14">
    <location>
        <position position="147"/>
    </location>
    <ligand>
        <name>ATP</name>
        <dbReference type="ChEBI" id="CHEBI:30616"/>
    </ligand>
</feature>
<keyword evidence="7 13" id="KW-0819">tRNA processing</keyword>
<reference evidence="16" key="2">
    <citation type="journal article" date="2021" name="PeerJ">
        <title>Extensive microbial diversity within the chicken gut microbiome revealed by metagenomics and culture.</title>
        <authorList>
            <person name="Gilroy R."/>
            <person name="Ravi A."/>
            <person name="Getino M."/>
            <person name="Pursley I."/>
            <person name="Horton D.L."/>
            <person name="Alikhan N.F."/>
            <person name="Baker D."/>
            <person name="Gharbi K."/>
            <person name="Hall N."/>
            <person name="Watson M."/>
            <person name="Adriaenssens E.M."/>
            <person name="Foster-Nyarko E."/>
            <person name="Jarju S."/>
            <person name="Secka A."/>
            <person name="Antonio M."/>
            <person name="Oren A."/>
            <person name="Chaudhuri R.R."/>
            <person name="La Ragione R."/>
            <person name="Hildebrand F."/>
            <person name="Pallen M.J."/>
        </authorList>
    </citation>
    <scope>NUCLEOTIDE SEQUENCE</scope>
    <source>
        <strain evidence="16">9366</strain>
    </source>
</reference>
<feature type="binding site" evidence="14">
    <location>
        <position position="63"/>
    </location>
    <ligand>
        <name>ATP</name>
        <dbReference type="ChEBI" id="CHEBI:30616"/>
    </ligand>
</feature>
<keyword evidence="6 13" id="KW-0808">Transferase</keyword>
<dbReference type="EC" id="2.7.7.87" evidence="3 13"/>